<dbReference type="Proteomes" id="UP000199577">
    <property type="component" value="Unassembled WGS sequence"/>
</dbReference>
<accession>A0A1I1KNK0</accession>
<reference evidence="1 2" key="1">
    <citation type="submission" date="2016-10" db="EMBL/GenBank/DDBJ databases">
        <authorList>
            <person name="de Groot N.N."/>
        </authorList>
    </citation>
    <scope>NUCLEOTIDE SEQUENCE [LARGE SCALE GENOMIC DNA]</scope>
    <source>
        <strain evidence="1 2">DSM 22900</strain>
    </source>
</reference>
<dbReference type="EMBL" id="FOLL01000015">
    <property type="protein sequence ID" value="SFC59040.1"/>
    <property type="molecule type" value="Genomic_DNA"/>
</dbReference>
<protein>
    <submittedName>
        <fullName evidence="1">Uncharacterized protein</fullName>
    </submittedName>
</protein>
<keyword evidence="2" id="KW-1185">Reference proteome</keyword>
<sequence>MKIRVVKTASKARAVQIVRYQNNRRTILRHIGSAHTDAELQELMTTEEIIYSNENPFTTEKRSHSFRRFE</sequence>
<dbReference type="AlphaFoldDB" id="A0A1I1KNK0"/>
<name>A0A1I1KNK0_9SPHI</name>
<dbReference type="RefSeq" id="WP_090974409.1">
    <property type="nucleotide sequence ID" value="NZ_FOLL01000015.1"/>
</dbReference>
<proteinExistence type="predicted"/>
<evidence type="ECO:0000313" key="1">
    <source>
        <dbReference type="EMBL" id="SFC59040.1"/>
    </source>
</evidence>
<evidence type="ECO:0000313" key="2">
    <source>
        <dbReference type="Proteomes" id="UP000199577"/>
    </source>
</evidence>
<organism evidence="1 2">
    <name type="scientific">Parapedobacter composti</name>
    <dbReference type="NCBI Taxonomy" id="623281"/>
    <lineage>
        <taxon>Bacteria</taxon>
        <taxon>Pseudomonadati</taxon>
        <taxon>Bacteroidota</taxon>
        <taxon>Sphingobacteriia</taxon>
        <taxon>Sphingobacteriales</taxon>
        <taxon>Sphingobacteriaceae</taxon>
        <taxon>Parapedobacter</taxon>
    </lineage>
</organism>
<gene>
    <name evidence="1" type="ORF">SAMN05421747_115102</name>
</gene>
<dbReference type="OrthoDB" id="3722616at2"/>